<name>A0AAV4USR6_CAEEX</name>
<organism evidence="1 2">
    <name type="scientific">Caerostris extrusa</name>
    <name type="common">Bark spider</name>
    <name type="synonym">Caerostris bankana</name>
    <dbReference type="NCBI Taxonomy" id="172846"/>
    <lineage>
        <taxon>Eukaryota</taxon>
        <taxon>Metazoa</taxon>
        <taxon>Ecdysozoa</taxon>
        <taxon>Arthropoda</taxon>
        <taxon>Chelicerata</taxon>
        <taxon>Arachnida</taxon>
        <taxon>Araneae</taxon>
        <taxon>Araneomorphae</taxon>
        <taxon>Entelegynae</taxon>
        <taxon>Araneoidea</taxon>
        <taxon>Araneidae</taxon>
        <taxon>Caerostris</taxon>
    </lineage>
</organism>
<comment type="caution">
    <text evidence="1">The sequence shown here is derived from an EMBL/GenBank/DDBJ whole genome shotgun (WGS) entry which is preliminary data.</text>
</comment>
<gene>
    <name evidence="1" type="ORF">CEXT_488151</name>
</gene>
<dbReference type="Proteomes" id="UP001054945">
    <property type="component" value="Unassembled WGS sequence"/>
</dbReference>
<evidence type="ECO:0000313" key="2">
    <source>
        <dbReference type="Proteomes" id="UP001054945"/>
    </source>
</evidence>
<dbReference type="EMBL" id="BPLR01013336">
    <property type="protein sequence ID" value="GIY60529.1"/>
    <property type="molecule type" value="Genomic_DNA"/>
</dbReference>
<accession>A0AAV4USR6</accession>
<protein>
    <submittedName>
        <fullName evidence="1">Uncharacterized protein</fullName>
    </submittedName>
</protein>
<feature type="non-terminal residue" evidence="1">
    <location>
        <position position="1"/>
    </location>
</feature>
<reference evidence="1 2" key="1">
    <citation type="submission" date="2021-06" db="EMBL/GenBank/DDBJ databases">
        <title>Caerostris extrusa draft genome.</title>
        <authorList>
            <person name="Kono N."/>
            <person name="Arakawa K."/>
        </authorList>
    </citation>
    <scope>NUCLEOTIDE SEQUENCE [LARGE SCALE GENOMIC DNA]</scope>
</reference>
<proteinExistence type="predicted"/>
<evidence type="ECO:0000313" key="1">
    <source>
        <dbReference type="EMBL" id="GIY60529.1"/>
    </source>
</evidence>
<keyword evidence="2" id="KW-1185">Reference proteome</keyword>
<sequence>KDAIIIFKSHNSPEAQGKLPASSFPSNPGSLFPINEREKSSRMKGKIKGIFLLLSSVDSARFSRRWDGRGAIYSENKIRPYPIDWV</sequence>
<dbReference type="AlphaFoldDB" id="A0AAV4USR6"/>